<keyword evidence="3" id="KW-1185">Reference proteome</keyword>
<dbReference type="GO" id="GO:0061503">
    <property type="term" value="F:tRNA threonylcarbamoyladenosine dehydratase"/>
    <property type="evidence" value="ECO:0007669"/>
    <property type="project" value="TreeGrafter"/>
</dbReference>
<dbReference type="GO" id="GO:0061504">
    <property type="term" value="P:cyclic threonylcarbamoyladenosine biosynthetic process"/>
    <property type="evidence" value="ECO:0007669"/>
    <property type="project" value="TreeGrafter"/>
</dbReference>
<dbReference type="Gene3D" id="3.40.50.720">
    <property type="entry name" value="NAD(P)-binding Rossmann-like Domain"/>
    <property type="match status" value="1"/>
</dbReference>
<dbReference type="EMBL" id="AYKW01000023">
    <property type="protein sequence ID" value="PIL28978.1"/>
    <property type="molecule type" value="Genomic_DNA"/>
</dbReference>
<dbReference type="OrthoDB" id="10265862at2759"/>
<protein>
    <recommendedName>
        <fullName evidence="1">THIF-type NAD/FAD binding fold domain-containing protein</fullName>
    </recommendedName>
</protein>
<organism evidence="2 3">
    <name type="scientific">Ganoderma sinense ZZ0214-1</name>
    <dbReference type="NCBI Taxonomy" id="1077348"/>
    <lineage>
        <taxon>Eukaryota</taxon>
        <taxon>Fungi</taxon>
        <taxon>Dikarya</taxon>
        <taxon>Basidiomycota</taxon>
        <taxon>Agaricomycotina</taxon>
        <taxon>Agaricomycetes</taxon>
        <taxon>Polyporales</taxon>
        <taxon>Polyporaceae</taxon>
        <taxon>Ganoderma</taxon>
    </lineage>
</organism>
<proteinExistence type="predicted"/>
<dbReference type="PANTHER" id="PTHR43267:SF2">
    <property type="entry name" value="TRNA THREONYLCARBAMOYLADENOSINE DEHYDRATASE 1-RELATED"/>
    <property type="match status" value="1"/>
</dbReference>
<dbReference type="PANTHER" id="PTHR43267">
    <property type="entry name" value="TRNA THREONYLCARBAMOYLADENOSINE DEHYDRATASE"/>
    <property type="match status" value="1"/>
</dbReference>
<evidence type="ECO:0000313" key="2">
    <source>
        <dbReference type="EMBL" id="PIL28978.1"/>
    </source>
</evidence>
<gene>
    <name evidence="2" type="ORF">GSI_09025</name>
</gene>
<dbReference type="STRING" id="1077348.A0A2G8S614"/>
<evidence type="ECO:0000259" key="1">
    <source>
        <dbReference type="Pfam" id="PF00899"/>
    </source>
</evidence>
<accession>A0A2G8S614</accession>
<dbReference type="InterPro" id="IPR035985">
    <property type="entry name" value="Ubiquitin-activating_enz"/>
</dbReference>
<dbReference type="InterPro" id="IPR000594">
    <property type="entry name" value="ThiF_NAD_FAD-bd"/>
</dbReference>
<dbReference type="InterPro" id="IPR045886">
    <property type="entry name" value="ThiF/MoeB/HesA"/>
</dbReference>
<evidence type="ECO:0000313" key="3">
    <source>
        <dbReference type="Proteomes" id="UP000230002"/>
    </source>
</evidence>
<feature type="domain" description="THIF-type NAD/FAD binding fold" evidence="1">
    <location>
        <begin position="3"/>
        <end position="183"/>
    </location>
</feature>
<name>A0A2G8S614_9APHY</name>
<dbReference type="GO" id="GO:0008641">
    <property type="term" value="F:ubiquitin-like modifier activating enzyme activity"/>
    <property type="evidence" value="ECO:0007669"/>
    <property type="project" value="InterPro"/>
</dbReference>
<dbReference type="SUPFAM" id="SSF69572">
    <property type="entry name" value="Activating enzymes of the ubiquitin-like proteins"/>
    <property type="match status" value="1"/>
</dbReference>
<dbReference type="GO" id="GO:0005741">
    <property type="term" value="C:mitochondrial outer membrane"/>
    <property type="evidence" value="ECO:0007669"/>
    <property type="project" value="TreeGrafter"/>
</dbReference>
<comment type="caution">
    <text evidence="2">The sequence shown here is derived from an EMBL/GenBank/DDBJ whole genome shotgun (WGS) entry which is preliminary data.</text>
</comment>
<dbReference type="AlphaFoldDB" id="A0A2G8S614"/>
<dbReference type="Proteomes" id="UP000230002">
    <property type="component" value="Unassembled WGS sequence"/>
</dbReference>
<dbReference type="Pfam" id="PF00899">
    <property type="entry name" value="ThiF"/>
    <property type="match status" value="1"/>
</dbReference>
<sequence length="352" mass="40003">MLADVGTPKVKCIERTLKQMSRVIEIDPRIELWRKESGGELLDGADWVIDAIDNITTKVDLLKYCHNNHIQVFSSMGSGAKCDPTRIQISDISFTMYDPLARSVRRRLRLEGVSSGIPVVYSTEVPGEIKLLPLPEEEFQKGNVKELGAFDDFRVRILPVLGPLPAIFGLNIATYILCEVAGKPISNPLPVKGRKKFNERLARDLQKREEKFLSRQLNKLPLDDDDLGLLFDDIHRGRSVRPPFPVPERPALVRWDPKEPLSLTNCVSFEFADAERHLTEVLLEKNRPEDVWGAEVAEVVARRREEARRVVEWVIRDTDTKPYGGVAMFVSGIVEWLWRALGVTGQDGWERD</sequence>
<reference evidence="2 3" key="1">
    <citation type="journal article" date="2015" name="Sci. Rep.">
        <title>Chromosome-level genome map provides insights into diverse defense mechanisms in the medicinal fungus Ganoderma sinense.</title>
        <authorList>
            <person name="Zhu Y."/>
            <person name="Xu J."/>
            <person name="Sun C."/>
            <person name="Zhou S."/>
            <person name="Xu H."/>
            <person name="Nelson D.R."/>
            <person name="Qian J."/>
            <person name="Song J."/>
            <person name="Luo H."/>
            <person name="Xiang L."/>
            <person name="Li Y."/>
            <person name="Xu Z."/>
            <person name="Ji A."/>
            <person name="Wang L."/>
            <person name="Lu S."/>
            <person name="Hayward A."/>
            <person name="Sun W."/>
            <person name="Li X."/>
            <person name="Schwartz D.C."/>
            <person name="Wang Y."/>
            <person name="Chen S."/>
        </authorList>
    </citation>
    <scope>NUCLEOTIDE SEQUENCE [LARGE SCALE GENOMIC DNA]</scope>
    <source>
        <strain evidence="2 3">ZZ0214-1</strain>
    </source>
</reference>